<dbReference type="NCBIfam" id="TIGR00492">
    <property type="entry name" value="alr"/>
    <property type="match status" value="1"/>
</dbReference>
<sequence>MNDAVYYRDTWAEINLDAIEYNIKQMKQHIGTTTGLIAVVKANAYGHGYAQVAEAALKAGADMLAVAFLDEGILLRKAGLTVPILVMGAARPRDIQAAIDYQLTLTVFHRNWLKEAAAFHRMGKLQFHIKLDTGMGRLGIKSKSELEEVLKDSCSSDFAEAKGIFTHFSTADELDSSYFQEQFGKFETLIKGLQNTGMMIHCGNSATGLRFPERLFNALRFGISMYGLAPSSEMRGILPFPLKEAFSLHTKAVQVKKMAEGEKVSYGAVYEAEKEVWIATLPIGYADGWIRRLQHSEVLVNGKRAPIVGRICMDQCMIALTEPVPLGTQVTLIGSQGKEVIPVDEVAERLDTINYEITCSISTRVPRVYTRDGKVEEIVNFLLK</sequence>
<feature type="modified residue" description="N6-(pyridoxal phosphate)lysine" evidence="5 6">
    <location>
        <position position="41"/>
    </location>
</feature>
<accession>A0A7X2IYE3</accession>
<feature type="binding site" evidence="5 7">
    <location>
        <position position="313"/>
    </location>
    <ligand>
        <name>substrate</name>
    </ligand>
</feature>
<feature type="binding site" evidence="5 7">
    <location>
        <position position="137"/>
    </location>
    <ligand>
        <name>substrate</name>
    </ligand>
</feature>
<dbReference type="PROSITE" id="PS00395">
    <property type="entry name" value="ALANINE_RACEMASE"/>
    <property type="match status" value="1"/>
</dbReference>
<dbReference type="SUPFAM" id="SSF50621">
    <property type="entry name" value="Alanine racemase C-terminal domain-like"/>
    <property type="match status" value="1"/>
</dbReference>
<keyword evidence="4 5" id="KW-0413">Isomerase</keyword>
<dbReference type="InterPro" id="IPR000821">
    <property type="entry name" value="Ala_racemase"/>
</dbReference>
<dbReference type="GO" id="GO:0005829">
    <property type="term" value="C:cytosol"/>
    <property type="evidence" value="ECO:0007669"/>
    <property type="project" value="TreeGrafter"/>
</dbReference>
<dbReference type="EC" id="5.1.1.1" evidence="5"/>
<dbReference type="InterPro" id="IPR001608">
    <property type="entry name" value="Ala_racemase_N"/>
</dbReference>
<dbReference type="PANTHER" id="PTHR30511:SF0">
    <property type="entry name" value="ALANINE RACEMASE, CATABOLIC-RELATED"/>
    <property type="match status" value="1"/>
</dbReference>
<dbReference type="HAMAP" id="MF_01201">
    <property type="entry name" value="Ala_racemase"/>
    <property type="match status" value="1"/>
</dbReference>
<protein>
    <recommendedName>
        <fullName evidence="5">Alanine racemase</fullName>
        <ecNumber evidence="5">5.1.1.1</ecNumber>
    </recommendedName>
</protein>
<dbReference type="PRINTS" id="PR00992">
    <property type="entry name" value="ALARACEMASE"/>
</dbReference>
<dbReference type="RefSeq" id="WP_343031468.1">
    <property type="nucleotide sequence ID" value="NZ_WKKI01000011.1"/>
</dbReference>
<reference evidence="9 10" key="1">
    <citation type="submission" date="2019-11" db="EMBL/GenBank/DDBJ databases">
        <title>Bacillus lacus genome.</title>
        <authorList>
            <person name="Allen C.J."/>
            <person name="Newman J.D."/>
        </authorList>
    </citation>
    <scope>NUCLEOTIDE SEQUENCE [LARGE SCALE GENOMIC DNA]</scope>
    <source>
        <strain evidence="9 10">KCTC 33946</strain>
    </source>
</reference>
<evidence type="ECO:0000256" key="6">
    <source>
        <dbReference type="PIRSR" id="PIRSR600821-50"/>
    </source>
</evidence>
<dbReference type="FunFam" id="3.20.20.10:FF:000002">
    <property type="entry name" value="Alanine racemase"/>
    <property type="match status" value="1"/>
</dbReference>
<proteinExistence type="inferred from homology"/>
<dbReference type="GO" id="GO:0030170">
    <property type="term" value="F:pyridoxal phosphate binding"/>
    <property type="evidence" value="ECO:0007669"/>
    <property type="project" value="UniProtKB-UniRule"/>
</dbReference>
<evidence type="ECO:0000256" key="5">
    <source>
        <dbReference type="HAMAP-Rule" id="MF_01201"/>
    </source>
</evidence>
<dbReference type="Gene3D" id="3.20.20.10">
    <property type="entry name" value="Alanine racemase"/>
    <property type="match status" value="1"/>
</dbReference>
<dbReference type="Pfam" id="PF00842">
    <property type="entry name" value="Ala_racemase_C"/>
    <property type="match status" value="1"/>
</dbReference>
<evidence type="ECO:0000256" key="3">
    <source>
        <dbReference type="ARBA" id="ARBA00022898"/>
    </source>
</evidence>
<comment type="function">
    <text evidence="5">Catalyzes the interconversion of L-alanine and D-alanine. May also act on other amino acids.</text>
</comment>
<dbReference type="CDD" id="cd00430">
    <property type="entry name" value="PLPDE_III_AR"/>
    <property type="match status" value="1"/>
</dbReference>
<dbReference type="GO" id="GO:0030632">
    <property type="term" value="P:D-alanine biosynthetic process"/>
    <property type="evidence" value="ECO:0007669"/>
    <property type="project" value="UniProtKB-UniRule"/>
</dbReference>
<dbReference type="GO" id="GO:0008784">
    <property type="term" value="F:alanine racemase activity"/>
    <property type="evidence" value="ECO:0007669"/>
    <property type="project" value="UniProtKB-UniRule"/>
</dbReference>
<dbReference type="Gene3D" id="2.40.37.10">
    <property type="entry name" value="Lyase, Ornithine Decarboxylase, Chain A, domain 1"/>
    <property type="match status" value="1"/>
</dbReference>
<dbReference type="GO" id="GO:0009252">
    <property type="term" value="P:peptidoglycan biosynthetic process"/>
    <property type="evidence" value="ECO:0007669"/>
    <property type="project" value="TreeGrafter"/>
</dbReference>
<comment type="catalytic activity">
    <reaction evidence="1 5">
        <text>L-alanine = D-alanine</text>
        <dbReference type="Rhea" id="RHEA:20249"/>
        <dbReference type="ChEBI" id="CHEBI:57416"/>
        <dbReference type="ChEBI" id="CHEBI:57972"/>
        <dbReference type="EC" id="5.1.1.1"/>
    </reaction>
</comment>
<dbReference type="FunFam" id="2.40.37.10:FF:000006">
    <property type="entry name" value="Alanine racemase"/>
    <property type="match status" value="1"/>
</dbReference>
<keyword evidence="3 5" id="KW-0663">Pyridoxal phosphate</keyword>
<evidence type="ECO:0000256" key="2">
    <source>
        <dbReference type="ARBA" id="ARBA00001933"/>
    </source>
</evidence>
<organism evidence="9 10">
    <name type="scientific">Metabacillus lacus</name>
    <dbReference type="NCBI Taxonomy" id="1983721"/>
    <lineage>
        <taxon>Bacteria</taxon>
        <taxon>Bacillati</taxon>
        <taxon>Bacillota</taxon>
        <taxon>Bacilli</taxon>
        <taxon>Bacillales</taxon>
        <taxon>Bacillaceae</taxon>
        <taxon>Metabacillus</taxon>
    </lineage>
</organism>
<comment type="caution">
    <text evidence="9">The sequence shown here is derived from an EMBL/GenBank/DDBJ whole genome shotgun (WGS) entry which is preliminary data.</text>
</comment>
<dbReference type="InterPro" id="IPR009006">
    <property type="entry name" value="Ala_racemase/Decarboxylase_C"/>
</dbReference>
<dbReference type="UniPathway" id="UPA00042">
    <property type="reaction ID" value="UER00497"/>
</dbReference>
<evidence type="ECO:0000313" key="9">
    <source>
        <dbReference type="EMBL" id="MRX72091.1"/>
    </source>
</evidence>
<dbReference type="InterPro" id="IPR020622">
    <property type="entry name" value="Ala_racemase_pyridoxalP-BS"/>
</dbReference>
<dbReference type="SMART" id="SM01005">
    <property type="entry name" value="Ala_racemase_C"/>
    <property type="match status" value="1"/>
</dbReference>
<dbReference type="PANTHER" id="PTHR30511">
    <property type="entry name" value="ALANINE RACEMASE"/>
    <property type="match status" value="1"/>
</dbReference>
<evidence type="ECO:0000256" key="1">
    <source>
        <dbReference type="ARBA" id="ARBA00000316"/>
    </source>
</evidence>
<dbReference type="Proteomes" id="UP000448867">
    <property type="component" value="Unassembled WGS sequence"/>
</dbReference>
<dbReference type="InterPro" id="IPR029066">
    <property type="entry name" value="PLP-binding_barrel"/>
</dbReference>
<keyword evidence="10" id="KW-1185">Reference proteome</keyword>
<dbReference type="SUPFAM" id="SSF51419">
    <property type="entry name" value="PLP-binding barrel"/>
    <property type="match status" value="1"/>
</dbReference>
<evidence type="ECO:0000256" key="4">
    <source>
        <dbReference type="ARBA" id="ARBA00023235"/>
    </source>
</evidence>
<comment type="similarity">
    <text evidence="5">Belongs to the alanine racemase family.</text>
</comment>
<name>A0A7X2IYE3_9BACI</name>
<dbReference type="AlphaFoldDB" id="A0A7X2IYE3"/>
<dbReference type="InterPro" id="IPR011079">
    <property type="entry name" value="Ala_racemase_C"/>
</dbReference>
<dbReference type="EMBL" id="WKKI01000011">
    <property type="protein sequence ID" value="MRX72091.1"/>
    <property type="molecule type" value="Genomic_DNA"/>
</dbReference>
<gene>
    <name evidence="9" type="primary">alr</name>
    <name evidence="9" type="ORF">GJU40_07945</name>
</gene>
<evidence type="ECO:0000259" key="8">
    <source>
        <dbReference type="SMART" id="SM01005"/>
    </source>
</evidence>
<comment type="pathway">
    <text evidence="5">Amino-acid biosynthesis; D-alanine biosynthesis; D-alanine from L-alanine: step 1/1.</text>
</comment>
<evidence type="ECO:0000256" key="7">
    <source>
        <dbReference type="PIRSR" id="PIRSR600821-52"/>
    </source>
</evidence>
<feature type="active site" description="Proton acceptor; specific for L-alanine" evidence="5">
    <location>
        <position position="266"/>
    </location>
</feature>
<evidence type="ECO:0000313" key="10">
    <source>
        <dbReference type="Proteomes" id="UP000448867"/>
    </source>
</evidence>
<dbReference type="Pfam" id="PF01168">
    <property type="entry name" value="Ala_racemase_N"/>
    <property type="match status" value="1"/>
</dbReference>
<feature type="domain" description="Alanine racemase C-terminal" evidence="8">
    <location>
        <begin position="245"/>
        <end position="370"/>
    </location>
</feature>
<feature type="active site" description="Proton acceptor; specific for D-alanine" evidence="5">
    <location>
        <position position="41"/>
    </location>
</feature>
<comment type="cofactor">
    <cofactor evidence="2 5 6">
        <name>pyridoxal 5'-phosphate</name>
        <dbReference type="ChEBI" id="CHEBI:597326"/>
    </cofactor>
</comment>